<name>A0A5N6TTT1_ASPAV</name>
<dbReference type="CDD" id="cd09080">
    <property type="entry name" value="TDP2"/>
    <property type="match status" value="1"/>
</dbReference>
<evidence type="ECO:0000256" key="2">
    <source>
        <dbReference type="ARBA" id="ARBA00001946"/>
    </source>
</evidence>
<reference evidence="13 14" key="1">
    <citation type="submission" date="2019-04" db="EMBL/GenBank/DDBJ databases">
        <title>Friends and foes A comparative genomics study of 23 Aspergillus species from section Flavi.</title>
        <authorList>
            <consortium name="DOE Joint Genome Institute"/>
            <person name="Kjaerbolling I."/>
            <person name="Vesth T."/>
            <person name="Frisvad J.C."/>
            <person name="Nybo J.L."/>
            <person name="Theobald S."/>
            <person name="Kildgaard S."/>
            <person name="Isbrandt T."/>
            <person name="Kuo A."/>
            <person name="Sato A."/>
            <person name="Lyhne E.K."/>
            <person name="Kogle M.E."/>
            <person name="Wiebenga A."/>
            <person name="Kun R.S."/>
            <person name="Lubbers R.J."/>
            <person name="Makela M.R."/>
            <person name="Barry K."/>
            <person name="Chovatia M."/>
            <person name="Clum A."/>
            <person name="Daum C."/>
            <person name="Haridas S."/>
            <person name="He G."/>
            <person name="LaButti K."/>
            <person name="Lipzen A."/>
            <person name="Mondo S."/>
            <person name="Riley R."/>
            <person name="Salamov A."/>
            <person name="Simmons B.A."/>
            <person name="Magnuson J.K."/>
            <person name="Henrissat B."/>
            <person name="Mortensen U.H."/>
            <person name="Larsen T.O."/>
            <person name="Devries R.P."/>
            <person name="Grigoriev I.V."/>
            <person name="Machida M."/>
            <person name="Baker S.E."/>
            <person name="Andersen M.R."/>
        </authorList>
    </citation>
    <scope>NUCLEOTIDE SEQUENCE [LARGE SCALE GENOMIC DNA]</scope>
    <source>
        <strain evidence="13 14">IBT 18842</strain>
    </source>
</reference>
<dbReference type="GO" id="GO:0004527">
    <property type="term" value="F:exonuclease activity"/>
    <property type="evidence" value="ECO:0007669"/>
    <property type="project" value="UniProtKB-KW"/>
</dbReference>
<feature type="region of interest" description="Disordered" evidence="11">
    <location>
        <begin position="70"/>
        <end position="95"/>
    </location>
</feature>
<dbReference type="Gene3D" id="3.60.10.10">
    <property type="entry name" value="Endonuclease/exonuclease/phosphatase"/>
    <property type="match status" value="1"/>
</dbReference>
<dbReference type="SUPFAM" id="SSF56219">
    <property type="entry name" value="DNase I-like"/>
    <property type="match status" value="1"/>
</dbReference>
<dbReference type="PANTHER" id="PTHR15822">
    <property type="entry name" value="TRAF AND TNF RECEPTOR-ASSOCIATED PROTEIN"/>
    <property type="match status" value="1"/>
</dbReference>
<dbReference type="GO" id="GO:0006302">
    <property type="term" value="P:double-strand break repair"/>
    <property type="evidence" value="ECO:0007669"/>
    <property type="project" value="TreeGrafter"/>
</dbReference>
<organism evidence="13 14">
    <name type="scientific">Aspergillus avenaceus</name>
    <dbReference type="NCBI Taxonomy" id="36643"/>
    <lineage>
        <taxon>Eukaryota</taxon>
        <taxon>Fungi</taxon>
        <taxon>Dikarya</taxon>
        <taxon>Ascomycota</taxon>
        <taxon>Pezizomycotina</taxon>
        <taxon>Eurotiomycetes</taxon>
        <taxon>Eurotiomycetidae</taxon>
        <taxon>Eurotiales</taxon>
        <taxon>Aspergillaceae</taxon>
        <taxon>Aspergillus</taxon>
        <taxon>Aspergillus subgen. Circumdati</taxon>
    </lineage>
</organism>
<evidence type="ECO:0000313" key="13">
    <source>
        <dbReference type="EMBL" id="KAE8149776.1"/>
    </source>
</evidence>
<evidence type="ECO:0000259" key="12">
    <source>
        <dbReference type="Pfam" id="PF03372"/>
    </source>
</evidence>
<dbReference type="GO" id="GO:0005737">
    <property type="term" value="C:cytoplasm"/>
    <property type="evidence" value="ECO:0007669"/>
    <property type="project" value="TreeGrafter"/>
</dbReference>
<dbReference type="AlphaFoldDB" id="A0A5N6TTT1"/>
<gene>
    <name evidence="13" type="ORF">BDV25DRAFT_122764</name>
</gene>
<sequence>MTYKLQPYYTYSPTLSTWTPVHPTTPPNKNPTPTKTTNLTLTTWNIDFQAPCKQTRTKAALTYLSTLSQPTTQDQTQTQNANQDSSQNAETEQSQEKGKIQIIFLQEMIASDLHQIQQTPWIQANFHITDITASNWTSSYGTVTLIDKRCDVHRVFRVPFPSRFGRDGLFVDISIPHSSTSSSRDSTTGGSTVLRLCNTHLESLTSNPPLRPVQLHLAAKYMHGTLPENNSLPTPTAAILAGDLNAFAPEDRTAPGECGLSDAFLVLGGLEDTEESYTWGQQVSEYERERFGCSRMDKVLFCGGLSVRGFERIGVGEKVWIEYPPPLSPVASGESEESETGEELWVTDHLGLRVEFTLSFGSVLDTRLKTEH</sequence>
<protein>
    <submittedName>
        <fullName evidence="13">Endonuclease/exonuclease/phosphatase</fullName>
    </submittedName>
</protein>
<evidence type="ECO:0000256" key="3">
    <source>
        <dbReference type="ARBA" id="ARBA00004322"/>
    </source>
</evidence>
<evidence type="ECO:0000256" key="5">
    <source>
        <dbReference type="ARBA" id="ARBA00022723"/>
    </source>
</evidence>
<proteinExistence type="predicted"/>
<comment type="subcellular location">
    <subcellularLocation>
        <location evidence="3">Nucleus</location>
        <location evidence="3">PML body</location>
    </subcellularLocation>
</comment>
<dbReference type="Proteomes" id="UP000325780">
    <property type="component" value="Unassembled WGS sequence"/>
</dbReference>
<keyword evidence="7" id="KW-0378">Hydrolase</keyword>
<dbReference type="PANTHER" id="PTHR15822:SF4">
    <property type="entry name" value="TYROSYL-DNA PHOSPHODIESTERASE 2"/>
    <property type="match status" value="1"/>
</dbReference>
<evidence type="ECO:0000256" key="10">
    <source>
        <dbReference type="ARBA" id="ARBA00023242"/>
    </source>
</evidence>
<dbReference type="GO" id="GO:0046872">
    <property type="term" value="F:metal ion binding"/>
    <property type="evidence" value="ECO:0007669"/>
    <property type="project" value="UniProtKB-KW"/>
</dbReference>
<keyword evidence="13" id="KW-0269">Exonuclease</keyword>
<evidence type="ECO:0000256" key="8">
    <source>
        <dbReference type="ARBA" id="ARBA00022842"/>
    </source>
</evidence>
<dbReference type="OrthoDB" id="9975959at2759"/>
<keyword evidence="13" id="KW-0255">Endonuclease</keyword>
<accession>A0A5N6TTT1</accession>
<dbReference type="GO" id="GO:0070260">
    <property type="term" value="F:5'-tyrosyl-DNA phosphodiesterase activity"/>
    <property type="evidence" value="ECO:0007669"/>
    <property type="project" value="TreeGrafter"/>
</dbReference>
<dbReference type="InterPro" id="IPR051547">
    <property type="entry name" value="TDP2-like"/>
</dbReference>
<dbReference type="InterPro" id="IPR005135">
    <property type="entry name" value="Endo/exonuclease/phosphatase"/>
</dbReference>
<keyword evidence="6" id="KW-0227">DNA damage</keyword>
<feature type="domain" description="Endonuclease/exonuclease/phosphatase" evidence="12">
    <location>
        <begin position="43"/>
        <end position="349"/>
    </location>
</feature>
<dbReference type="Pfam" id="PF03372">
    <property type="entry name" value="Exo_endo_phos"/>
    <property type="match status" value="1"/>
</dbReference>
<dbReference type="EMBL" id="ML742113">
    <property type="protein sequence ID" value="KAE8149776.1"/>
    <property type="molecule type" value="Genomic_DNA"/>
</dbReference>
<keyword evidence="10" id="KW-0539">Nucleus</keyword>
<feature type="compositionally biased region" description="Low complexity" evidence="11">
    <location>
        <begin position="70"/>
        <end position="89"/>
    </location>
</feature>
<comment type="cofactor">
    <cofactor evidence="1">
        <name>Mn(2+)</name>
        <dbReference type="ChEBI" id="CHEBI:29035"/>
    </cofactor>
</comment>
<keyword evidence="8" id="KW-0460">Magnesium</keyword>
<evidence type="ECO:0000256" key="1">
    <source>
        <dbReference type="ARBA" id="ARBA00001936"/>
    </source>
</evidence>
<comment type="cofactor">
    <cofactor evidence="2">
        <name>Mg(2+)</name>
        <dbReference type="ChEBI" id="CHEBI:18420"/>
    </cofactor>
</comment>
<dbReference type="GO" id="GO:0004519">
    <property type="term" value="F:endonuclease activity"/>
    <property type="evidence" value="ECO:0007669"/>
    <property type="project" value="UniProtKB-KW"/>
</dbReference>
<dbReference type="InterPro" id="IPR036691">
    <property type="entry name" value="Endo/exonu/phosph_ase_sf"/>
</dbReference>
<keyword evidence="9" id="KW-0234">DNA repair</keyword>
<dbReference type="GO" id="GO:0003697">
    <property type="term" value="F:single-stranded DNA binding"/>
    <property type="evidence" value="ECO:0007669"/>
    <property type="project" value="TreeGrafter"/>
</dbReference>
<keyword evidence="5" id="KW-0479">Metal-binding</keyword>
<evidence type="ECO:0000313" key="14">
    <source>
        <dbReference type="Proteomes" id="UP000325780"/>
    </source>
</evidence>
<keyword evidence="4" id="KW-0540">Nuclease</keyword>
<evidence type="ECO:0000256" key="7">
    <source>
        <dbReference type="ARBA" id="ARBA00022801"/>
    </source>
</evidence>
<feature type="region of interest" description="Disordered" evidence="11">
    <location>
        <begin position="16"/>
        <end position="36"/>
    </location>
</feature>
<evidence type="ECO:0000256" key="4">
    <source>
        <dbReference type="ARBA" id="ARBA00022722"/>
    </source>
</evidence>
<evidence type="ECO:0000256" key="9">
    <source>
        <dbReference type="ARBA" id="ARBA00023204"/>
    </source>
</evidence>
<evidence type="ECO:0000256" key="11">
    <source>
        <dbReference type="SAM" id="MobiDB-lite"/>
    </source>
</evidence>
<evidence type="ECO:0000256" key="6">
    <source>
        <dbReference type="ARBA" id="ARBA00022763"/>
    </source>
</evidence>
<keyword evidence="14" id="KW-1185">Reference proteome</keyword>